<dbReference type="GO" id="GO:0009535">
    <property type="term" value="C:chloroplast thylakoid membrane"/>
    <property type="evidence" value="ECO:0007669"/>
    <property type="project" value="UniProtKB-SubCell"/>
</dbReference>
<comment type="function">
    <text evidence="1 21">The light-harvesting complex (LHC) functions as a light receptor, it captures and delivers excitation energy to photosystems with which it is closely associated.</text>
</comment>
<feature type="binding site" evidence="20">
    <location>
        <position position="135"/>
    </location>
    <ligand>
        <name>chlorophyll a</name>
        <dbReference type="ChEBI" id="CHEBI:58416"/>
        <label>1</label>
    </ligand>
</feature>
<evidence type="ECO:0000313" key="23">
    <source>
        <dbReference type="EMBL" id="KAF5736309.1"/>
    </source>
</evidence>
<keyword evidence="17 21" id="KW-0793">Thylakoid</keyword>
<evidence type="ECO:0000256" key="17">
    <source>
        <dbReference type="ARBA" id="ARBA00023078"/>
    </source>
</evidence>
<keyword evidence="12 21" id="KW-0603">Photosystem I</keyword>
<evidence type="ECO:0000256" key="7">
    <source>
        <dbReference type="ARBA" id="ARBA00022531"/>
    </source>
</evidence>
<feature type="binding site" description="axial binding residue" evidence="20">
    <location>
        <position position="102"/>
    </location>
    <ligand>
        <name>chlorophyll a</name>
        <dbReference type="ChEBI" id="CHEBI:58416"/>
        <label>1</label>
    </ligand>
    <ligandPart>
        <name>Mg</name>
        <dbReference type="ChEBI" id="CHEBI:25107"/>
    </ligandPart>
</feature>
<feature type="compositionally biased region" description="Polar residues" evidence="22">
    <location>
        <begin position="204"/>
        <end position="217"/>
    </location>
</feature>
<evidence type="ECO:0000256" key="2">
    <source>
        <dbReference type="ARBA" id="ARBA00004454"/>
    </source>
</evidence>
<evidence type="ECO:0000256" key="16">
    <source>
        <dbReference type="ARBA" id="ARBA00022991"/>
    </source>
</evidence>
<keyword evidence="19 21" id="KW-0604">Photosystem II</keyword>
<keyword evidence="8" id="KW-0597">Phosphoprotein</keyword>
<dbReference type="GO" id="GO:0009522">
    <property type="term" value="C:photosystem I"/>
    <property type="evidence" value="ECO:0007669"/>
    <property type="project" value="UniProtKB-KW"/>
</dbReference>
<keyword evidence="15" id="KW-1133">Transmembrane helix</keyword>
<evidence type="ECO:0000256" key="3">
    <source>
        <dbReference type="ARBA" id="ARBA00007259"/>
    </source>
</evidence>
<feature type="binding site" description="axial binding residue" evidence="20">
    <location>
        <position position="56"/>
    </location>
    <ligand>
        <name>chlorophyll b</name>
        <dbReference type="ChEBI" id="CHEBI:61721"/>
        <label>1</label>
    </ligand>
    <ligandPart>
        <name>Mg</name>
        <dbReference type="ChEBI" id="CHEBI:25107"/>
    </ligandPart>
</feature>
<dbReference type="InterPro" id="IPR001344">
    <property type="entry name" value="Chloro_AB-bd_pln"/>
</dbReference>
<dbReference type="Gene3D" id="1.10.3460.10">
    <property type="entry name" value="Chlorophyll a/b binding protein domain"/>
    <property type="match status" value="1"/>
</dbReference>
<dbReference type="InterPro" id="IPR022796">
    <property type="entry name" value="Chloroa_b-bind"/>
</dbReference>
<accession>A0A7J7CQS0</accession>
<dbReference type="GO" id="GO:0009523">
    <property type="term" value="C:photosystem II"/>
    <property type="evidence" value="ECO:0007669"/>
    <property type="project" value="UniProtKB-KW"/>
</dbReference>
<keyword evidence="10" id="KW-0812">Transmembrane</keyword>
<keyword evidence="16 21" id="KW-0157">Chromophore</keyword>
<evidence type="ECO:0000256" key="18">
    <source>
        <dbReference type="ARBA" id="ARBA00023136"/>
    </source>
</evidence>
<comment type="subunit">
    <text evidence="4">The LHC complex consists of chlorophyll a-b binding proteins.</text>
</comment>
<evidence type="ECO:0000256" key="20">
    <source>
        <dbReference type="PIRSR" id="PIRSR601344-1"/>
    </source>
</evidence>
<evidence type="ECO:0000256" key="5">
    <source>
        <dbReference type="ARBA" id="ARBA00022494"/>
    </source>
</evidence>
<evidence type="ECO:0000256" key="15">
    <source>
        <dbReference type="ARBA" id="ARBA00022989"/>
    </source>
</evidence>
<evidence type="ECO:0000256" key="1">
    <source>
        <dbReference type="ARBA" id="ARBA00003803"/>
    </source>
</evidence>
<dbReference type="Pfam" id="PF00504">
    <property type="entry name" value="Chloroa_b-bind"/>
    <property type="match status" value="1"/>
</dbReference>
<evidence type="ECO:0000313" key="24">
    <source>
        <dbReference type="Proteomes" id="UP000593562"/>
    </source>
</evidence>
<evidence type="ECO:0000256" key="4">
    <source>
        <dbReference type="ARBA" id="ARBA00011769"/>
    </source>
</evidence>
<dbReference type="EMBL" id="JAAARO010000014">
    <property type="protein sequence ID" value="KAF5736309.1"/>
    <property type="molecule type" value="Genomic_DNA"/>
</dbReference>
<dbReference type="PANTHER" id="PTHR21649">
    <property type="entry name" value="CHLOROPHYLL A/B BINDING PROTEIN"/>
    <property type="match status" value="1"/>
</dbReference>
<organism evidence="23 24">
    <name type="scientific">Tripterygium wilfordii</name>
    <name type="common">Thunder God vine</name>
    <dbReference type="NCBI Taxonomy" id="458696"/>
    <lineage>
        <taxon>Eukaryota</taxon>
        <taxon>Viridiplantae</taxon>
        <taxon>Streptophyta</taxon>
        <taxon>Embryophyta</taxon>
        <taxon>Tracheophyta</taxon>
        <taxon>Spermatophyta</taxon>
        <taxon>Magnoliopsida</taxon>
        <taxon>eudicotyledons</taxon>
        <taxon>Gunneridae</taxon>
        <taxon>Pentapetalae</taxon>
        <taxon>rosids</taxon>
        <taxon>fabids</taxon>
        <taxon>Celastrales</taxon>
        <taxon>Celastraceae</taxon>
        <taxon>Tripterygium</taxon>
    </lineage>
</organism>
<protein>
    <recommendedName>
        <fullName evidence="21">Chlorophyll a-b binding protein, chloroplastic</fullName>
    </recommendedName>
</protein>
<keyword evidence="18" id="KW-0472">Membrane</keyword>
<keyword evidence="6 21" id="KW-0150">Chloroplast</keyword>
<feature type="binding site" evidence="20">
    <location>
        <position position="78"/>
    </location>
    <ligand>
        <name>chlorophyll a</name>
        <dbReference type="ChEBI" id="CHEBI:58416"/>
        <label>1</label>
    </ligand>
</feature>
<sequence length="372" mass="40763">MAASTMALSSPSFVGKAVQLGPSSPELFGNGRVSMRKTTKPVSSGSPWYGPDRVKYLGPFSGEAPSYLTGEFPGDYGWDTAGLSADPETFAKNRELEVIHSRWAMLGALGCVFPELLARNGVKFGEAVWFKAGSQIFSEESAIKAWFLHNMQPPSRHSIFFSSLRQVEKRLKLELPSHASDPSPPQQPEIDSLSSPIFVHSCQPTTTNEDSALQESSEPPLAFLSPSPQFPPTQRRSTEENPQIGPKVQTDDVDDVERLIRLLGLSEEEEKEKHGKSGSSGCNYADFCGYEDGFYEQIVGVKGPKCRKELERLEGWIRYFSNGCDGGGKGTSEPLRLAFLLLGKAAFLSEDGDGLEFPSAIEEFLKIDPPKD</sequence>
<feature type="binding site" evidence="20">
    <location>
        <position position="100"/>
    </location>
    <ligand>
        <name>chlorophyll a</name>
        <dbReference type="ChEBI" id="CHEBI:58416"/>
        <label>1</label>
    </ligand>
</feature>
<dbReference type="SUPFAM" id="SSF103511">
    <property type="entry name" value="Chlorophyll a-b binding protein"/>
    <property type="match status" value="1"/>
</dbReference>
<dbReference type="GO" id="GO:0009765">
    <property type="term" value="P:photosynthesis, light harvesting"/>
    <property type="evidence" value="ECO:0007669"/>
    <property type="project" value="InterPro"/>
</dbReference>
<comment type="caution">
    <text evidence="23">The sequence shown here is derived from an EMBL/GenBank/DDBJ whole genome shotgun (WGS) entry which is preliminary data.</text>
</comment>
<dbReference type="FunFam" id="1.10.3460.10:FF:000021">
    <property type="entry name" value="Chlorophyll a-b binding protein, chloroplastic"/>
    <property type="match status" value="1"/>
</dbReference>
<evidence type="ECO:0000256" key="9">
    <source>
        <dbReference type="ARBA" id="ARBA00022640"/>
    </source>
</evidence>
<dbReference type="Proteomes" id="UP000593562">
    <property type="component" value="Unassembled WGS sequence"/>
</dbReference>
<evidence type="ECO:0000256" key="12">
    <source>
        <dbReference type="ARBA" id="ARBA00022836"/>
    </source>
</evidence>
<gene>
    <name evidence="23" type="ORF">HS088_TW14G00449</name>
</gene>
<evidence type="ECO:0000256" key="8">
    <source>
        <dbReference type="ARBA" id="ARBA00022553"/>
    </source>
</evidence>
<evidence type="ECO:0000256" key="11">
    <source>
        <dbReference type="ARBA" id="ARBA00022723"/>
    </source>
</evidence>
<evidence type="ECO:0000256" key="14">
    <source>
        <dbReference type="ARBA" id="ARBA00022946"/>
    </source>
</evidence>
<keyword evidence="11" id="KW-0479">Metal-binding</keyword>
<keyword evidence="13" id="KW-0460">Magnesium</keyword>
<feature type="region of interest" description="Disordered" evidence="22">
    <location>
        <begin position="204"/>
        <end position="250"/>
    </location>
</feature>
<reference evidence="23 24" key="1">
    <citation type="journal article" date="2020" name="Nat. Commun.">
        <title>Genome of Tripterygium wilfordii and identification of cytochrome P450 involved in triptolide biosynthesis.</title>
        <authorList>
            <person name="Tu L."/>
            <person name="Su P."/>
            <person name="Zhang Z."/>
            <person name="Gao L."/>
            <person name="Wang J."/>
            <person name="Hu T."/>
            <person name="Zhou J."/>
            <person name="Zhang Y."/>
            <person name="Zhao Y."/>
            <person name="Liu Y."/>
            <person name="Song Y."/>
            <person name="Tong Y."/>
            <person name="Lu Y."/>
            <person name="Yang J."/>
            <person name="Xu C."/>
            <person name="Jia M."/>
            <person name="Peters R.J."/>
            <person name="Huang L."/>
            <person name="Gao W."/>
        </authorList>
    </citation>
    <scope>NUCLEOTIDE SEQUENCE [LARGE SCALE GENOMIC DNA]</scope>
    <source>
        <strain evidence="24">cv. XIE 37</strain>
        <tissue evidence="23">Leaf</tissue>
    </source>
</reference>
<dbReference type="GO" id="GO:0046872">
    <property type="term" value="F:metal ion binding"/>
    <property type="evidence" value="ECO:0007669"/>
    <property type="project" value="UniProtKB-KW"/>
</dbReference>
<keyword evidence="5 20" id="KW-0148">Chlorophyll</keyword>
<name>A0A7J7CQS0_TRIWF</name>
<feature type="binding site" evidence="20">
    <location>
        <position position="84"/>
    </location>
    <ligand>
        <name>chlorophyll a</name>
        <dbReference type="ChEBI" id="CHEBI:58416"/>
        <label>1</label>
    </ligand>
</feature>
<feature type="binding site" evidence="20">
    <location>
        <position position="97"/>
    </location>
    <ligand>
        <name>chlorophyll a</name>
        <dbReference type="ChEBI" id="CHEBI:58416"/>
        <label>1</label>
    </ligand>
</feature>
<comment type="subcellular location">
    <subcellularLocation>
        <location evidence="2">Plastid</location>
        <location evidence="2">Chloroplast thylakoid membrane</location>
        <topology evidence="2">Multi-pass membrane protein</topology>
    </subcellularLocation>
</comment>
<dbReference type="AlphaFoldDB" id="A0A7J7CQS0"/>
<keyword evidence="24" id="KW-1185">Reference proteome</keyword>
<comment type="similarity">
    <text evidence="3 21">Belongs to the light-harvesting chlorophyll a/b-binding (LHC) protein family.</text>
</comment>
<evidence type="ECO:0000256" key="6">
    <source>
        <dbReference type="ARBA" id="ARBA00022528"/>
    </source>
</evidence>
<keyword evidence="7 21" id="KW-0602">Photosynthesis</keyword>
<keyword evidence="14" id="KW-0809">Transit peptide</keyword>
<evidence type="ECO:0000256" key="10">
    <source>
        <dbReference type="ARBA" id="ARBA00022692"/>
    </source>
</evidence>
<proteinExistence type="inferred from homology"/>
<evidence type="ECO:0000256" key="21">
    <source>
        <dbReference type="RuleBase" id="RU363080"/>
    </source>
</evidence>
<evidence type="ECO:0000256" key="22">
    <source>
        <dbReference type="SAM" id="MobiDB-lite"/>
    </source>
</evidence>
<evidence type="ECO:0000256" key="19">
    <source>
        <dbReference type="ARBA" id="ARBA00023276"/>
    </source>
</evidence>
<dbReference type="GO" id="GO:0016168">
    <property type="term" value="F:chlorophyll binding"/>
    <property type="evidence" value="ECO:0007669"/>
    <property type="project" value="UniProtKB-KW"/>
</dbReference>
<dbReference type="InParanoid" id="A0A7J7CQS0"/>
<evidence type="ECO:0000256" key="13">
    <source>
        <dbReference type="ARBA" id="ARBA00022842"/>
    </source>
</evidence>
<keyword evidence="9 21" id="KW-0934">Plastid</keyword>